<dbReference type="InterPro" id="IPR007415">
    <property type="entry name" value="Nitrogenase_MoFe_mat_NifZ"/>
</dbReference>
<dbReference type="eggNOG" id="ENOG5032W9H">
    <property type="taxonomic scope" value="Bacteria"/>
</dbReference>
<dbReference type="Pfam" id="PF04319">
    <property type="entry name" value="NifZ"/>
    <property type="match status" value="1"/>
</dbReference>
<protein>
    <recommendedName>
        <fullName evidence="5">Nitrogen fixation protein NifZ</fullName>
    </recommendedName>
</protein>
<accession>C5BTF6</accession>
<dbReference type="Proteomes" id="UP000009080">
    <property type="component" value="Chromosome"/>
</dbReference>
<evidence type="ECO:0000313" key="4">
    <source>
        <dbReference type="Proteomes" id="UP000009080"/>
    </source>
</evidence>
<comment type="similarity">
    <text evidence="1">Belongs to the NifZ family.</text>
</comment>
<name>C5BTF6_TERTT</name>
<evidence type="ECO:0008006" key="5">
    <source>
        <dbReference type="Google" id="ProtNLM"/>
    </source>
</evidence>
<evidence type="ECO:0000256" key="2">
    <source>
        <dbReference type="ARBA" id="ARBA00023231"/>
    </source>
</evidence>
<keyword evidence="2" id="KW-0535">Nitrogen fixation</keyword>
<dbReference type="GO" id="GO:0009399">
    <property type="term" value="P:nitrogen fixation"/>
    <property type="evidence" value="ECO:0007669"/>
    <property type="project" value="InterPro"/>
</dbReference>
<reference evidence="3 4" key="1">
    <citation type="journal article" date="2009" name="PLoS ONE">
        <title>The complete genome of Teredinibacter turnerae T7901: an intracellular endosymbiont of marine wood-boring bivalves (shipworms).</title>
        <authorList>
            <person name="Yang J.C."/>
            <person name="Madupu R."/>
            <person name="Durkin A.S."/>
            <person name="Ekborg N.A."/>
            <person name="Pedamallu C.S."/>
            <person name="Hostetler J.B."/>
            <person name="Radune D."/>
            <person name="Toms B.S."/>
            <person name="Henrissat B."/>
            <person name="Coutinho P.M."/>
            <person name="Schwarz S."/>
            <person name="Field L."/>
            <person name="Trindade-Silva A.E."/>
            <person name="Soares C.A.G."/>
            <person name="Elshahawi S."/>
            <person name="Hanora A."/>
            <person name="Schmidt E.W."/>
            <person name="Haygood M.G."/>
            <person name="Posfai J."/>
            <person name="Benner J."/>
            <person name="Madinger C."/>
            <person name="Nove J."/>
            <person name="Anton B."/>
            <person name="Chaudhary K."/>
            <person name="Foster J."/>
            <person name="Holman A."/>
            <person name="Kumar S."/>
            <person name="Lessard P.A."/>
            <person name="Luyten Y.A."/>
            <person name="Slatko B."/>
            <person name="Wood N."/>
            <person name="Wu B."/>
            <person name="Teplitski M."/>
            <person name="Mougous J.D."/>
            <person name="Ward N."/>
            <person name="Eisen J.A."/>
            <person name="Badger J.H."/>
            <person name="Distel D.L."/>
        </authorList>
    </citation>
    <scope>NUCLEOTIDE SEQUENCE [LARGE SCALE GENOMIC DNA]</scope>
    <source>
        <strain evidence="4">ATCC 39867 / T7901</strain>
    </source>
</reference>
<sequence length="89" mass="9545">MLIDTLAPGDIIYAADDIVNDGSLPGLPDDALIAEKDRRGVIINTGHLEENPDKVLVLVRFETGVAAGELGPAVACWPDELYIPMDNMN</sequence>
<organism evidence="3 4">
    <name type="scientific">Teredinibacter turnerae (strain ATCC 39867 / T7901)</name>
    <dbReference type="NCBI Taxonomy" id="377629"/>
    <lineage>
        <taxon>Bacteria</taxon>
        <taxon>Pseudomonadati</taxon>
        <taxon>Pseudomonadota</taxon>
        <taxon>Gammaproteobacteria</taxon>
        <taxon>Cellvibrionales</taxon>
        <taxon>Cellvibrionaceae</taxon>
        <taxon>Teredinibacter</taxon>
    </lineage>
</organism>
<dbReference type="OrthoDB" id="9181363at2"/>
<dbReference type="RefSeq" id="WP_015820783.1">
    <property type="nucleotide sequence ID" value="NC_012997.1"/>
</dbReference>
<evidence type="ECO:0000256" key="1">
    <source>
        <dbReference type="ARBA" id="ARBA00008027"/>
    </source>
</evidence>
<dbReference type="KEGG" id="ttu:TERTU_1586"/>
<dbReference type="EMBL" id="CP001614">
    <property type="protein sequence ID" value="ACR14669.1"/>
    <property type="molecule type" value="Genomic_DNA"/>
</dbReference>
<dbReference type="HOGENOM" id="CLU_142102_2_0_6"/>
<proteinExistence type="inferred from homology"/>
<gene>
    <name evidence="3" type="ordered locus">TERTU_1586</name>
</gene>
<dbReference type="AlphaFoldDB" id="C5BTF6"/>
<keyword evidence="4" id="KW-1185">Reference proteome</keyword>
<evidence type="ECO:0000313" key="3">
    <source>
        <dbReference type="EMBL" id="ACR14669.1"/>
    </source>
</evidence>
<dbReference type="STRING" id="377629.TERTU_1586"/>